<evidence type="ECO:0000256" key="7">
    <source>
        <dbReference type="ARBA" id="ARBA00023125"/>
    </source>
</evidence>
<dbReference type="InterPro" id="IPR036236">
    <property type="entry name" value="Znf_C2H2_sf"/>
</dbReference>
<dbReference type="GO" id="GO:0046983">
    <property type="term" value="F:protein dimerization activity"/>
    <property type="evidence" value="ECO:0007669"/>
    <property type="project" value="InterPro"/>
</dbReference>
<keyword evidence="3" id="KW-0479">Metal-binding</keyword>
<comment type="caution">
    <text evidence="12">The sequence shown here is derived from an EMBL/GenBank/DDBJ whole genome shotgun (WGS) entry which is preliminary data.</text>
</comment>
<name>A0A8J5L6A1_ZINOF</name>
<dbReference type="InterPro" id="IPR008906">
    <property type="entry name" value="HATC_C_dom"/>
</dbReference>
<keyword evidence="5" id="KW-0862">Zinc</keyword>
<protein>
    <recommendedName>
        <fullName evidence="11">BED-type domain-containing protein</fullName>
    </recommendedName>
</protein>
<dbReference type="GO" id="GO:0003677">
    <property type="term" value="F:DNA binding"/>
    <property type="evidence" value="ECO:0007669"/>
    <property type="project" value="UniProtKB-KW"/>
</dbReference>
<reference evidence="12 13" key="1">
    <citation type="submission" date="2020-08" db="EMBL/GenBank/DDBJ databases">
        <title>Plant Genome Project.</title>
        <authorList>
            <person name="Zhang R.-G."/>
        </authorList>
    </citation>
    <scope>NUCLEOTIDE SEQUENCE [LARGE SCALE GENOMIC DNA]</scope>
    <source>
        <tissue evidence="12">Rhizome</tissue>
    </source>
</reference>
<dbReference type="GO" id="GO:0008270">
    <property type="term" value="F:zinc ion binding"/>
    <property type="evidence" value="ECO:0007669"/>
    <property type="project" value="UniProtKB-KW"/>
</dbReference>
<keyword evidence="7" id="KW-0238">DNA-binding</keyword>
<dbReference type="GO" id="GO:0009791">
    <property type="term" value="P:post-embryonic development"/>
    <property type="evidence" value="ECO:0007669"/>
    <property type="project" value="UniProtKB-ARBA"/>
</dbReference>
<evidence type="ECO:0000256" key="1">
    <source>
        <dbReference type="ARBA" id="ARBA00004123"/>
    </source>
</evidence>
<dbReference type="PROSITE" id="PS50808">
    <property type="entry name" value="ZF_BED"/>
    <property type="match status" value="1"/>
</dbReference>
<evidence type="ECO:0000256" key="10">
    <source>
        <dbReference type="PROSITE-ProRule" id="PRU00027"/>
    </source>
</evidence>
<evidence type="ECO:0000256" key="2">
    <source>
        <dbReference type="ARBA" id="ARBA00011738"/>
    </source>
</evidence>
<dbReference type="InterPro" id="IPR003656">
    <property type="entry name" value="Znf_BED"/>
</dbReference>
<evidence type="ECO:0000259" key="11">
    <source>
        <dbReference type="PROSITE" id="PS50808"/>
    </source>
</evidence>
<dbReference type="SMART" id="SM00614">
    <property type="entry name" value="ZnF_BED"/>
    <property type="match status" value="1"/>
</dbReference>
<comment type="subcellular location">
    <subcellularLocation>
        <location evidence="1">Nucleus</location>
    </subcellularLocation>
</comment>
<feature type="domain" description="BED-type" evidence="11">
    <location>
        <begin position="55"/>
        <end position="113"/>
    </location>
</feature>
<evidence type="ECO:0000256" key="3">
    <source>
        <dbReference type="ARBA" id="ARBA00022723"/>
    </source>
</evidence>
<evidence type="ECO:0000313" key="13">
    <source>
        <dbReference type="Proteomes" id="UP000734854"/>
    </source>
</evidence>
<gene>
    <name evidence="12" type="ORF">ZIOFF_032294</name>
</gene>
<accession>A0A8J5L6A1</accession>
<keyword evidence="8" id="KW-0804">Transcription</keyword>
<dbReference type="EMBL" id="JACMSC010000009">
    <property type="protein sequence ID" value="KAG6506960.1"/>
    <property type="molecule type" value="Genomic_DNA"/>
</dbReference>
<dbReference type="AlphaFoldDB" id="A0A8J5L6A1"/>
<evidence type="ECO:0000256" key="5">
    <source>
        <dbReference type="ARBA" id="ARBA00022833"/>
    </source>
</evidence>
<keyword evidence="4 10" id="KW-0863">Zinc-finger</keyword>
<sequence>MFVEESSVPNTINSVVAESNEVNLDINKEIGTVGQETQANAEEKEEERFQTKKRKKISEVWNDFDTVNGSKKAKCKHCQSLFTLGKSGVTSSLLRHRLNCVKRKIHLRAAEQQTKLNFLPTDLTSPSILALHSGNFDMEQMREAAAHWIMMHEHPFTILDEEGFNLMMRLVHSSSKKFFKCSKNVISFMVAALKKKNGTKLKRFAHYWRLFGQPRISFQGDCNLLMAIAAVLDPTKKMLAVEFCFPKLYSELDASKHISKVKETINSLYEEYVVEETNKRAPHPSESEGFGSSSIRRSQQSSAYSWDDFDDYCAKVETSEIKRSELVDYLEKGRLKKNEIPKIFSCLEWWRMNRMQHPILSKIAANILAIPVSSVASEATFSPGTRVINSYRSSLSPDTVQTLLCGGDWLRQIHGLKRRLK</sequence>
<evidence type="ECO:0000256" key="9">
    <source>
        <dbReference type="ARBA" id="ARBA00023242"/>
    </source>
</evidence>
<comment type="subunit">
    <text evidence="2">Homodimer.</text>
</comment>
<dbReference type="InterPro" id="IPR012337">
    <property type="entry name" value="RNaseH-like_sf"/>
</dbReference>
<keyword evidence="9" id="KW-0539">Nucleus</keyword>
<dbReference type="PANTHER" id="PTHR46481">
    <property type="entry name" value="ZINC FINGER BED DOMAIN-CONTAINING PROTEIN 4"/>
    <property type="match status" value="1"/>
</dbReference>
<keyword evidence="13" id="KW-1185">Reference proteome</keyword>
<dbReference type="InterPro" id="IPR052035">
    <property type="entry name" value="ZnF_BED_domain_contain"/>
</dbReference>
<keyword evidence="6" id="KW-0805">Transcription regulation</keyword>
<dbReference type="Pfam" id="PF05699">
    <property type="entry name" value="Dimer_Tnp_hAT"/>
    <property type="match status" value="1"/>
</dbReference>
<dbReference type="SUPFAM" id="SSF57667">
    <property type="entry name" value="beta-beta-alpha zinc fingers"/>
    <property type="match status" value="1"/>
</dbReference>
<dbReference type="SUPFAM" id="SSF53098">
    <property type="entry name" value="Ribonuclease H-like"/>
    <property type="match status" value="1"/>
</dbReference>
<dbReference type="PANTHER" id="PTHR46481:SF10">
    <property type="entry name" value="ZINC FINGER BED DOMAIN-CONTAINING PROTEIN 39"/>
    <property type="match status" value="1"/>
</dbReference>
<evidence type="ECO:0000256" key="4">
    <source>
        <dbReference type="ARBA" id="ARBA00022771"/>
    </source>
</evidence>
<evidence type="ECO:0000256" key="6">
    <source>
        <dbReference type="ARBA" id="ARBA00023015"/>
    </source>
</evidence>
<proteinExistence type="predicted"/>
<evidence type="ECO:0000256" key="8">
    <source>
        <dbReference type="ARBA" id="ARBA00023163"/>
    </source>
</evidence>
<dbReference type="Proteomes" id="UP000734854">
    <property type="component" value="Unassembled WGS sequence"/>
</dbReference>
<evidence type="ECO:0000313" key="12">
    <source>
        <dbReference type="EMBL" id="KAG6506960.1"/>
    </source>
</evidence>
<dbReference type="GO" id="GO:0005634">
    <property type="term" value="C:nucleus"/>
    <property type="evidence" value="ECO:0007669"/>
    <property type="project" value="UniProtKB-SubCell"/>
</dbReference>
<dbReference type="InterPro" id="IPR025525">
    <property type="entry name" value="hAT-like_transposase_RNase-H"/>
</dbReference>
<organism evidence="12 13">
    <name type="scientific">Zingiber officinale</name>
    <name type="common">Ginger</name>
    <name type="synonym">Amomum zingiber</name>
    <dbReference type="NCBI Taxonomy" id="94328"/>
    <lineage>
        <taxon>Eukaryota</taxon>
        <taxon>Viridiplantae</taxon>
        <taxon>Streptophyta</taxon>
        <taxon>Embryophyta</taxon>
        <taxon>Tracheophyta</taxon>
        <taxon>Spermatophyta</taxon>
        <taxon>Magnoliopsida</taxon>
        <taxon>Liliopsida</taxon>
        <taxon>Zingiberales</taxon>
        <taxon>Zingiberaceae</taxon>
        <taxon>Zingiber</taxon>
    </lineage>
</organism>
<dbReference type="Pfam" id="PF14372">
    <property type="entry name" value="hAT-like_RNase-H"/>
    <property type="match status" value="1"/>
</dbReference>